<dbReference type="Proteomes" id="UP000239322">
    <property type="component" value="Unassembled WGS sequence"/>
</dbReference>
<dbReference type="GO" id="GO:0043041">
    <property type="term" value="P:amino acid activation for nonribosomal peptide biosynthetic process"/>
    <property type="evidence" value="ECO:0007669"/>
    <property type="project" value="TreeGrafter"/>
</dbReference>
<dbReference type="Gene3D" id="3.40.50.980">
    <property type="match status" value="2"/>
</dbReference>
<accession>A0A2S9Q1R9</accession>
<proteinExistence type="predicted"/>
<dbReference type="AlphaFoldDB" id="A0A2S9Q1R9"/>
<evidence type="ECO:0000256" key="1">
    <source>
        <dbReference type="ARBA" id="ARBA00022450"/>
    </source>
</evidence>
<dbReference type="GO" id="GO:0005737">
    <property type="term" value="C:cytoplasm"/>
    <property type="evidence" value="ECO:0007669"/>
    <property type="project" value="TreeGrafter"/>
</dbReference>
<evidence type="ECO:0000256" key="2">
    <source>
        <dbReference type="ARBA" id="ARBA00022553"/>
    </source>
</evidence>
<keyword evidence="1" id="KW-0596">Phosphopantetheine</keyword>
<dbReference type="InterPro" id="IPR020806">
    <property type="entry name" value="PKS_PP-bd"/>
</dbReference>
<dbReference type="InterPro" id="IPR010071">
    <property type="entry name" value="AA_adenyl_dom"/>
</dbReference>
<keyword evidence="5" id="KW-1185">Reference proteome</keyword>
<sequence length="615" mass="64301">MVSTSGRPSVAPSAHSPALPAACTVHERFAAQARRTPDAVAVAQGEAVLTYRQLDERAERLAHELAGCGVGPGDPVAVLMERSPHLVVAILAALKAGGCYLPLHAADPAERMRRVLERAGSPVLLADRATRERGLPEGGGRTVVVDADAGAGGGAPAGGLPAGDADGTAYVIHTSGSTGEPKGVAVTHRGVLGLVDDSAWDGGAHDRVLALAPYAFGVSTYELWVPLLRGGTMVLPPPGSPGVRTVRRLIAEHRITALHVTAGLFRLFAEEAPDSFATVAEVLTGGDTISPTAVRRVLDACPDTVVRAMYGATEVSSFAACAVLTAPFTPSGPIPVGRPLDTVQARLLDEELRPVPDGGTGELYLAGERLAAGYFGRPDLTAERFVTDPHTEPGVRMYRTGDLMRRGPHGLEFAGRVGDQVKIRGFRVEPGEVEHALARQPGVAHAAVVARQPEGGGEKQLHAYVVAREPGLDLAAVRRAAAEELPDYLVPAHFTELAALPLTANGKLDRAALPAPQTPRRAAEAPPVSPVDDARQEALCALFAWVLGIPSISPDDSFFALGGQSLQAMRLATRIEAEFGVEVTVGDVLNHPTVAELDVRLRELAETVVPPAEVA</sequence>
<dbReference type="PANTHER" id="PTHR45527:SF1">
    <property type="entry name" value="FATTY ACID SYNTHASE"/>
    <property type="match status" value="1"/>
</dbReference>
<dbReference type="Gene3D" id="3.30.300.30">
    <property type="match status" value="1"/>
</dbReference>
<feature type="domain" description="Carrier" evidence="3">
    <location>
        <begin position="530"/>
        <end position="605"/>
    </location>
</feature>
<dbReference type="OrthoDB" id="2472181at2"/>
<evidence type="ECO:0000259" key="3">
    <source>
        <dbReference type="PROSITE" id="PS50075"/>
    </source>
</evidence>
<dbReference type="Gene3D" id="2.30.38.10">
    <property type="entry name" value="Luciferase, Domain 3"/>
    <property type="match status" value="1"/>
</dbReference>
<dbReference type="InterPro" id="IPR036736">
    <property type="entry name" value="ACP-like_sf"/>
</dbReference>
<dbReference type="Pfam" id="PF13193">
    <property type="entry name" value="AMP-binding_C"/>
    <property type="match status" value="1"/>
</dbReference>
<dbReference type="Pfam" id="PF00501">
    <property type="entry name" value="AMP-binding"/>
    <property type="match status" value="1"/>
</dbReference>
<dbReference type="GO" id="GO:0017000">
    <property type="term" value="P:antibiotic biosynthetic process"/>
    <property type="evidence" value="ECO:0007669"/>
    <property type="project" value="UniProtKB-ARBA"/>
</dbReference>
<reference evidence="4 5" key="1">
    <citation type="submission" date="2018-03" db="EMBL/GenBank/DDBJ databases">
        <title>Novel Streptomyces sp. from soil.</title>
        <authorList>
            <person name="Tan G.Y.A."/>
            <person name="Lee Z.Y."/>
        </authorList>
    </citation>
    <scope>NUCLEOTIDE SEQUENCE [LARGE SCALE GENOMIC DNA]</scope>
    <source>
        <strain evidence="4 5">ST5x</strain>
    </source>
</reference>
<evidence type="ECO:0000313" key="4">
    <source>
        <dbReference type="EMBL" id="PRH80611.1"/>
    </source>
</evidence>
<dbReference type="GO" id="GO:0044550">
    <property type="term" value="P:secondary metabolite biosynthetic process"/>
    <property type="evidence" value="ECO:0007669"/>
    <property type="project" value="TreeGrafter"/>
</dbReference>
<dbReference type="Pfam" id="PF00550">
    <property type="entry name" value="PP-binding"/>
    <property type="match status" value="1"/>
</dbReference>
<dbReference type="SUPFAM" id="SSF56801">
    <property type="entry name" value="Acetyl-CoA synthetase-like"/>
    <property type="match status" value="1"/>
</dbReference>
<organism evidence="4 5">
    <name type="scientific">Streptomyces solincola</name>
    <dbReference type="NCBI Taxonomy" id="2100817"/>
    <lineage>
        <taxon>Bacteria</taxon>
        <taxon>Bacillati</taxon>
        <taxon>Actinomycetota</taxon>
        <taxon>Actinomycetes</taxon>
        <taxon>Kitasatosporales</taxon>
        <taxon>Streptomycetaceae</taxon>
        <taxon>Streptomyces</taxon>
    </lineage>
</organism>
<dbReference type="SMART" id="SM00823">
    <property type="entry name" value="PKS_PP"/>
    <property type="match status" value="1"/>
</dbReference>
<dbReference type="InterPro" id="IPR000873">
    <property type="entry name" value="AMP-dep_synth/lig_dom"/>
</dbReference>
<dbReference type="CDD" id="cd12117">
    <property type="entry name" value="A_NRPS_Srf_like"/>
    <property type="match status" value="1"/>
</dbReference>
<dbReference type="InterPro" id="IPR045851">
    <property type="entry name" value="AMP-bd_C_sf"/>
</dbReference>
<name>A0A2S9Q1R9_9ACTN</name>
<dbReference type="EMBL" id="PVLV01000047">
    <property type="protein sequence ID" value="PRH80611.1"/>
    <property type="molecule type" value="Genomic_DNA"/>
</dbReference>
<keyword evidence="2" id="KW-0597">Phosphoprotein</keyword>
<dbReference type="PANTHER" id="PTHR45527">
    <property type="entry name" value="NONRIBOSOMAL PEPTIDE SYNTHETASE"/>
    <property type="match status" value="1"/>
</dbReference>
<comment type="caution">
    <text evidence="4">The sequence shown here is derived from an EMBL/GenBank/DDBJ whole genome shotgun (WGS) entry which is preliminary data.</text>
</comment>
<dbReference type="InterPro" id="IPR029058">
    <property type="entry name" value="AB_hydrolase_fold"/>
</dbReference>
<dbReference type="SUPFAM" id="SSF47336">
    <property type="entry name" value="ACP-like"/>
    <property type="match status" value="1"/>
</dbReference>
<dbReference type="PROSITE" id="PS00455">
    <property type="entry name" value="AMP_BINDING"/>
    <property type="match status" value="1"/>
</dbReference>
<dbReference type="InterPro" id="IPR025110">
    <property type="entry name" value="AMP-bd_C"/>
</dbReference>
<gene>
    <name evidence="4" type="ORF">C6N75_03305</name>
</gene>
<evidence type="ECO:0000313" key="5">
    <source>
        <dbReference type="Proteomes" id="UP000239322"/>
    </source>
</evidence>
<dbReference type="Gene3D" id="3.40.50.1820">
    <property type="entry name" value="alpha/beta hydrolase"/>
    <property type="match status" value="1"/>
</dbReference>
<dbReference type="InterPro" id="IPR020845">
    <property type="entry name" value="AMP-binding_CS"/>
</dbReference>
<dbReference type="PROSITE" id="PS50075">
    <property type="entry name" value="CARRIER"/>
    <property type="match status" value="1"/>
</dbReference>
<dbReference type="GO" id="GO:0031177">
    <property type="term" value="F:phosphopantetheine binding"/>
    <property type="evidence" value="ECO:0007669"/>
    <property type="project" value="InterPro"/>
</dbReference>
<dbReference type="InterPro" id="IPR009081">
    <property type="entry name" value="PP-bd_ACP"/>
</dbReference>
<protein>
    <submittedName>
        <fullName evidence="4">Thioester reductase</fullName>
    </submittedName>
</protein>
<dbReference type="NCBIfam" id="TIGR01733">
    <property type="entry name" value="AA-adenyl-dom"/>
    <property type="match status" value="1"/>
</dbReference>
<dbReference type="FunFam" id="3.30.300.30:FF:000010">
    <property type="entry name" value="Enterobactin synthetase component F"/>
    <property type="match status" value="1"/>
</dbReference>